<dbReference type="InterPro" id="IPR046106">
    <property type="entry name" value="DUF6043"/>
</dbReference>
<gene>
    <name evidence="1" type="ORF">INE88_01899</name>
</gene>
<dbReference type="KEGG" id="beg:INE88_01899"/>
<name>A0A975KFM0_9BACE</name>
<reference evidence="1" key="1">
    <citation type="journal article" date="2021" name="PLoS Genet.">
        <title>Mobile Type VI secretion system loci of the gut Bacteroidales display extensive intra-ecosystem transfer, multi-species spread and geographical clustering.</title>
        <authorList>
            <person name="Garcia-Bayona L."/>
            <person name="Coyne M.J."/>
            <person name="Comstock L.E."/>
        </authorList>
    </citation>
    <scope>NUCLEOTIDE SEQUENCE</scope>
    <source>
        <strain evidence="1">CL11T00C20</strain>
    </source>
</reference>
<dbReference type="Proteomes" id="UP000679226">
    <property type="component" value="Chromosome"/>
</dbReference>
<dbReference type="EMBL" id="CP072227">
    <property type="protein sequence ID" value="QUT45093.1"/>
    <property type="molecule type" value="Genomic_DNA"/>
</dbReference>
<evidence type="ECO:0000313" key="2">
    <source>
        <dbReference type="Proteomes" id="UP000679226"/>
    </source>
</evidence>
<dbReference type="Pfam" id="PF19509">
    <property type="entry name" value="DUF6043"/>
    <property type="match status" value="1"/>
</dbReference>
<proteinExistence type="predicted"/>
<organism evidence="1 2">
    <name type="scientific">Bacteroides eggerthii</name>
    <dbReference type="NCBI Taxonomy" id="28111"/>
    <lineage>
        <taxon>Bacteria</taxon>
        <taxon>Pseudomonadati</taxon>
        <taxon>Bacteroidota</taxon>
        <taxon>Bacteroidia</taxon>
        <taxon>Bacteroidales</taxon>
        <taxon>Bacteroidaceae</taxon>
        <taxon>Bacteroides</taxon>
    </lineage>
</organism>
<accession>A0A975KFM0</accession>
<protein>
    <submittedName>
        <fullName evidence="1">Uncharacterized protein</fullName>
    </submittedName>
</protein>
<sequence>MDDDMKELHHDDCLSQSEMQEWLEANREIYTDFKRKIQSILKNLLYDNNHSKRIDDETAMLQNIILEVMTAEENAAAYKMIDRFSNAIKEGNVLVCCLYCYLELDNGLKEIEYAMTQFEQSENAKYIKEGFHAYLEDKKRETKEAVNKDLNLLSLRRWHYEHPEDYQEFTNLFAKAYEGDMTFILKGISYLTEMLSLNGIKGIVGLLASLCPGTESYNKAQFESNHQQVYEKLTTLFDSTFNQEVTKQKLLHNNPFMCSAFYWMIFDDGFVKVADLLSKTMMGENSSVWLKGLGGQFVKSLMFASLDKAAYTKGAWKAMGRNGAAKEVVSSTLQESKGRRGRKQTCVLLEEMLIKPYAELLINEIEIILTEWMETNATDSVLAYIFAALTNGGLLNDSYNYRTFHTAILEKFPSLGFKSGFDWAEALYSAIINEHEDYSYNLNLSEKAIQTGREQAKLISIRLRTLLSPNIY</sequence>
<dbReference type="AlphaFoldDB" id="A0A975KFM0"/>
<evidence type="ECO:0000313" key="1">
    <source>
        <dbReference type="EMBL" id="QUT45093.1"/>
    </source>
</evidence>
<dbReference type="RefSeq" id="WP_211454947.1">
    <property type="nucleotide sequence ID" value="NZ_CP072227.1"/>
</dbReference>